<comment type="cofactor">
    <cofactor evidence="1">
        <name>heme</name>
        <dbReference type="ChEBI" id="CHEBI:30413"/>
    </cofactor>
</comment>
<dbReference type="SUPFAM" id="SSF48264">
    <property type="entry name" value="Cytochrome P450"/>
    <property type="match status" value="1"/>
</dbReference>
<dbReference type="InterPro" id="IPR002401">
    <property type="entry name" value="Cyt_P450_E_grp-I"/>
</dbReference>
<dbReference type="Pfam" id="PF00067">
    <property type="entry name" value="p450"/>
    <property type="match status" value="1"/>
</dbReference>
<evidence type="ECO:0000256" key="6">
    <source>
        <dbReference type="ARBA" id="ARBA00022692"/>
    </source>
</evidence>
<keyword evidence="15" id="KW-1185">Reference proteome</keyword>
<dbReference type="InterPro" id="IPR036396">
    <property type="entry name" value="Cyt_P450_sf"/>
</dbReference>
<evidence type="ECO:0000256" key="4">
    <source>
        <dbReference type="ARBA" id="ARBA00010617"/>
    </source>
</evidence>
<accession>A0ABP1DQ63</accession>
<keyword evidence="11" id="KW-0503">Monooxygenase</keyword>
<keyword evidence="9" id="KW-0560">Oxidoreductase</keyword>
<evidence type="ECO:0000256" key="12">
    <source>
        <dbReference type="ARBA" id="ARBA00023136"/>
    </source>
</evidence>
<dbReference type="Gene3D" id="1.10.630.10">
    <property type="entry name" value="Cytochrome P450"/>
    <property type="match status" value="1"/>
</dbReference>
<keyword evidence="5" id="KW-0349">Heme</keyword>
<keyword evidence="6 13" id="KW-0812">Transmembrane</keyword>
<evidence type="ECO:0000256" key="10">
    <source>
        <dbReference type="ARBA" id="ARBA00023004"/>
    </source>
</evidence>
<dbReference type="InterPro" id="IPR050364">
    <property type="entry name" value="Cytochrome_P450_fung"/>
</dbReference>
<keyword evidence="12 13" id="KW-0472">Membrane</keyword>
<evidence type="ECO:0000256" key="7">
    <source>
        <dbReference type="ARBA" id="ARBA00022723"/>
    </source>
</evidence>
<dbReference type="CDD" id="cd11065">
    <property type="entry name" value="CYP64-like"/>
    <property type="match status" value="1"/>
</dbReference>
<evidence type="ECO:0000256" key="1">
    <source>
        <dbReference type="ARBA" id="ARBA00001971"/>
    </source>
</evidence>
<dbReference type="PRINTS" id="PR00463">
    <property type="entry name" value="EP450I"/>
</dbReference>
<name>A0ABP1DQ63_9APHY</name>
<evidence type="ECO:0000256" key="8">
    <source>
        <dbReference type="ARBA" id="ARBA00022989"/>
    </source>
</evidence>
<protein>
    <recommendedName>
        <fullName evidence="16">Cytochrome P450</fullName>
    </recommendedName>
</protein>
<evidence type="ECO:0000256" key="11">
    <source>
        <dbReference type="ARBA" id="ARBA00023033"/>
    </source>
</evidence>
<evidence type="ECO:0000256" key="5">
    <source>
        <dbReference type="ARBA" id="ARBA00022617"/>
    </source>
</evidence>
<evidence type="ECO:0000313" key="15">
    <source>
        <dbReference type="Proteomes" id="UP001497453"/>
    </source>
</evidence>
<evidence type="ECO:0000313" key="14">
    <source>
        <dbReference type="EMBL" id="CAL1709875.1"/>
    </source>
</evidence>
<gene>
    <name evidence="14" type="ORF">GFSPODELE1_LOCUS7542</name>
</gene>
<dbReference type="InterPro" id="IPR001128">
    <property type="entry name" value="Cyt_P450"/>
</dbReference>
<reference evidence="15" key="1">
    <citation type="submission" date="2024-04" db="EMBL/GenBank/DDBJ databases">
        <authorList>
            <person name="Shaw F."/>
            <person name="Minotto A."/>
        </authorList>
    </citation>
    <scope>NUCLEOTIDE SEQUENCE [LARGE SCALE GENOMIC DNA]</scope>
</reference>
<sequence>MSNLSSSFSASFGSVWPESTAGFVLPTGVSLTLLALLVIVAHWFQSPSKVKEPLPPGPPRLPVLGNIMRLGEIAKFPWLKFTEWSQQYGPIIYLNMAGQSIVVLNTAQAAFDLFDSRGSNYTDRPKLIMAAEILAGNIHVGFVPHGPLWRKLRKAAHMGLNLHAAEAYFPIQEREAALLVKSVLEDPSDWDNHCQKSAASTILSIVYGTEPLKSREDPIVLRINHFMECMLKAALPGNYMVDIFPILNKLPPWLAKFKREGMAAHADFTAMFSEFLQGVKSDKYDSSNQTFSATIIKQQKALEMSEKETAWLAGAMFGAGSDTTGAALAVFTLAMVLYPDVKRKAQAEIDAVIGRDRLPTFADRDQLPYVRAVIKETLRWKPITPLGLARRAVEDDVYQGYLIPAGSIVMTNVCAQFTRAMNHDTRIYENPTEFIPERYLTEDGDDYNPQYTRTGTHAYGFGRRICAGMNVANNSLFIDISRLLWAFDFAPSKRTGPPSPDAQVDTGVVVRPAPFECEITPRASNVSAILEMASEN</sequence>
<keyword evidence="10" id="KW-0408">Iron</keyword>
<comment type="similarity">
    <text evidence="4">Belongs to the cytochrome P450 family.</text>
</comment>
<dbReference type="PRINTS" id="PR00385">
    <property type="entry name" value="P450"/>
</dbReference>
<evidence type="ECO:0000256" key="9">
    <source>
        <dbReference type="ARBA" id="ARBA00023002"/>
    </source>
</evidence>
<keyword evidence="8 13" id="KW-1133">Transmembrane helix</keyword>
<dbReference type="PANTHER" id="PTHR46300">
    <property type="entry name" value="P450, PUTATIVE (EUROFUNG)-RELATED-RELATED"/>
    <property type="match status" value="1"/>
</dbReference>
<evidence type="ECO:0000256" key="3">
    <source>
        <dbReference type="ARBA" id="ARBA00005179"/>
    </source>
</evidence>
<feature type="transmembrane region" description="Helical" evidence="13">
    <location>
        <begin position="20"/>
        <end position="44"/>
    </location>
</feature>
<keyword evidence="7" id="KW-0479">Metal-binding</keyword>
<comment type="subcellular location">
    <subcellularLocation>
        <location evidence="2">Membrane</location>
    </subcellularLocation>
</comment>
<evidence type="ECO:0000256" key="13">
    <source>
        <dbReference type="SAM" id="Phobius"/>
    </source>
</evidence>
<comment type="pathway">
    <text evidence="3">Secondary metabolite biosynthesis.</text>
</comment>
<organism evidence="14 15">
    <name type="scientific">Somion occarium</name>
    <dbReference type="NCBI Taxonomy" id="3059160"/>
    <lineage>
        <taxon>Eukaryota</taxon>
        <taxon>Fungi</taxon>
        <taxon>Dikarya</taxon>
        <taxon>Basidiomycota</taxon>
        <taxon>Agaricomycotina</taxon>
        <taxon>Agaricomycetes</taxon>
        <taxon>Polyporales</taxon>
        <taxon>Cerrenaceae</taxon>
        <taxon>Somion</taxon>
    </lineage>
</organism>
<evidence type="ECO:0008006" key="16">
    <source>
        <dbReference type="Google" id="ProtNLM"/>
    </source>
</evidence>
<dbReference type="EMBL" id="OZ037948">
    <property type="protein sequence ID" value="CAL1709875.1"/>
    <property type="molecule type" value="Genomic_DNA"/>
</dbReference>
<proteinExistence type="inferred from homology"/>
<evidence type="ECO:0000256" key="2">
    <source>
        <dbReference type="ARBA" id="ARBA00004370"/>
    </source>
</evidence>
<dbReference type="Proteomes" id="UP001497453">
    <property type="component" value="Chromosome 5"/>
</dbReference>